<keyword evidence="5" id="KW-1185">Reference proteome</keyword>
<reference evidence="4" key="2">
    <citation type="submission" date="2020-09" db="EMBL/GenBank/DDBJ databases">
        <authorList>
            <person name="Sun Q."/>
            <person name="Zhou Y."/>
        </authorList>
    </citation>
    <scope>NUCLEOTIDE SEQUENCE</scope>
    <source>
        <strain evidence="4">CGMCC 1.15290</strain>
    </source>
</reference>
<dbReference type="PROSITE" id="PS51682">
    <property type="entry name" value="SAM_OMT_I"/>
    <property type="match status" value="1"/>
</dbReference>
<dbReference type="CDD" id="cd02440">
    <property type="entry name" value="AdoMet_MTases"/>
    <property type="match status" value="1"/>
</dbReference>
<dbReference type="EMBL" id="BMIB01000004">
    <property type="protein sequence ID" value="GGH74542.1"/>
    <property type="molecule type" value="Genomic_DNA"/>
</dbReference>
<reference evidence="4" key="1">
    <citation type="journal article" date="2014" name="Int. J. Syst. Evol. Microbiol.">
        <title>Complete genome sequence of Corynebacterium casei LMG S-19264T (=DSM 44701T), isolated from a smear-ripened cheese.</title>
        <authorList>
            <consortium name="US DOE Joint Genome Institute (JGI-PGF)"/>
            <person name="Walter F."/>
            <person name="Albersmeier A."/>
            <person name="Kalinowski J."/>
            <person name="Ruckert C."/>
        </authorList>
    </citation>
    <scope>NUCLEOTIDE SEQUENCE</scope>
    <source>
        <strain evidence="4">CGMCC 1.15290</strain>
    </source>
</reference>
<dbReference type="Gene3D" id="3.40.50.150">
    <property type="entry name" value="Vaccinia Virus protein VP39"/>
    <property type="match status" value="1"/>
</dbReference>
<proteinExistence type="predicted"/>
<evidence type="ECO:0000256" key="2">
    <source>
        <dbReference type="ARBA" id="ARBA00022679"/>
    </source>
</evidence>
<dbReference type="Pfam" id="PF01596">
    <property type="entry name" value="Methyltransf_3"/>
    <property type="match status" value="1"/>
</dbReference>
<evidence type="ECO:0000256" key="1">
    <source>
        <dbReference type="ARBA" id="ARBA00022603"/>
    </source>
</evidence>
<dbReference type="Proteomes" id="UP000627292">
    <property type="component" value="Unassembled WGS sequence"/>
</dbReference>
<dbReference type="PANTHER" id="PTHR10509:SF14">
    <property type="entry name" value="CAFFEOYL-COA O-METHYLTRANSFERASE 3-RELATED"/>
    <property type="match status" value="1"/>
</dbReference>
<accession>A0A917J217</accession>
<dbReference type="SUPFAM" id="SSF53335">
    <property type="entry name" value="S-adenosyl-L-methionine-dependent methyltransferases"/>
    <property type="match status" value="1"/>
</dbReference>
<dbReference type="InterPro" id="IPR002935">
    <property type="entry name" value="SAM_O-MeTrfase"/>
</dbReference>
<evidence type="ECO:0000256" key="3">
    <source>
        <dbReference type="ARBA" id="ARBA00022691"/>
    </source>
</evidence>
<keyword evidence="3" id="KW-0949">S-adenosyl-L-methionine</keyword>
<protein>
    <submittedName>
        <fullName evidence="4">O-methyltransferase</fullName>
    </submittedName>
</protein>
<dbReference type="AlphaFoldDB" id="A0A917J217"/>
<dbReference type="GO" id="GO:0032259">
    <property type="term" value="P:methylation"/>
    <property type="evidence" value="ECO:0007669"/>
    <property type="project" value="UniProtKB-KW"/>
</dbReference>
<comment type="caution">
    <text evidence="4">The sequence shown here is derived from an EMBL/GenBank/DDBJ whole genome shotgun (WGS) entry which is preliminary data.</text>
</comment>
<dbReference type="InterPro" id="IPR029063">
    <property type="entry name" value="SAM-dependent_MTases_sf"/>
</dbReference>
<sequence>MNNELIPTLIEAYAAAFTSPESSVLHQINEETTLHHAQPHMLSGHVQGQVLEFMSFMQKPRHILEIGSFTGYSALCLAKGLQPGGHLHTIEVREEDAAIARANFHKANMNNIITLHIGNALDIIPALPLEWDLVFIDADKVNYVAYYEMVLPRLQHGGIIIADNVLFHGQVLTEPVKGKSAKAIDQFNKHVRDDTRTEQVLLTVRDGLMLIRKK</sequence>
<dbReference type="PANTHER" id="PTHR10509">
    <property type="entry name" value="O-METHYLTRANSFERASE-RELATED"/>
    <property type="match status" value="1"/>
</dbReference>
<organism evidence="4 5">
    <name type="scientific">Filimonas zeae</name>
    <dbReference type="NCBI Taxonomy" id="1737353"/>
    <lineage>
        <taxon>Bacteria</taxon>
        <taxon>Pseudomonadati</taxon>
        <taxon>Bacteroidota</taxon>
        <taxon>Chitinophagia</taxon>
        <taxon>Chitinophagales</taxon>
        <taxon>Chitinophagaceae</taxon>
        <taxon>Filimonas</taxon>
    </lineage>
</organism>
<dbReference type="RefSeq" id="WP_188955134.1">
    <property type="nucleotide sequence ID" value="NZ_BMIB01000004.1"/>
</dbReference>
<name>A0A917J217_9BACT</name>
<dbReference type="GO" id="GO:0008171">
    <property type="term" value="F:O-methyltransferase activity"/>
    <property type="evidence" value="ECO:0007669"/>
    <property type="project" value="InterPro"/>
</dbReference>
<keyword evidence="1" id="KW-0489">Methyltransferase</keyword>
<keyword evidence="2" id="KW-0808">Transferase</keyword>
<gene>
    <name evidence="4" type="ORF">GCM10011379_37230</name>
</gene>
<evidence type="ECO:0000313" key="5">
    <source>
        <dbReference type="Proteomes" id="UP000627292"/>
    </source>
</evidence>
<dbReference type="GO" id="GO:0008757">
    <property type="term" value="F:S-adenosylmethionine-dependent methyltransferase activity"/>
    <property type="evidence" value="ECO:0007669"/>
    <property type="project" value="TreeGrafter"/>
</dbReference>
<evidence type="ECO:0000313" key="4">
    <source>
        <dbReference type="EMBL" id="GGH74542.1"/>
    </source>
</evidence>
<dbReference type="InterPro" id="IPR050362">
    <property type="entry name" value="Cation-dep_OMT"/>
</dbReference>